<protein>
    <submittedName>
        <fullName evidence="1">Uncharacterized protein</fullName>
    </submittedName>
</protein>
<reference evidence="1" key="1">
    <citation type="submission" date="2019-02" db="EMBL/GenBank/DDBJ databases">
        <authorList>
            <person name="Gruber-Vodicka R. H."/>
            <person name="Seah K. B. B."/>
        </authorList>
    </citation>
    <scope>NUCLEOTIDE SEQUENCE</scope>
    <source>
        <strain evidence="1">BECK_M7</strain>
    </source>
</reference>
<organism evidence="1">
    <name type="scientific">Candidatus Kentrum sp. LFY</name>
    <dbReference type="NCBI Taxonomy" id="2126342"/>
    <lineage>
        <taxon>Bacteria</taxon>
        <taxon>Pseudomonadati</taxon>
        <taxon>Pseudomonadota</taxon>
        <taxon>Gammaproteobacteria</taxon>
        <taxon>Candidatus Kentrum</taxon>
    </lineage>
</organism>
<sequence>MPPPGGATLRVAGEVRMGAVWKTALPADERKRIVMGTVHGDRLDAFAHH</sequence>
<accession>A0A450U9X4</accession>
<gene>
    <name evidence="1" type="ORF">BECKLFY1418B_GA0070995_101232</name>
</gene>
<dbReference type="AlphaFoldDB" id="A0A450U9X4"/>
<proteinExistence type="predicted"/>
<evidence type="ECO:0000313" key="1">
    <source>
        <dbReference type="EMBL" id="VFJ88875.1"/>
    </source>
</evidence>
<name>A0A450U9X4_9GAMM</name>
<dbReference type="EMBL" id="CAADFF010000012">
    <property type="protein sequence ID" value="VFJ88875.1"/>
    <property type="molecule type" value="Genomic_DNA"/>
</dbReference>